<dbReference type="InterPro" id="IPR001870">
    <property type="entry name" value="B30.2/SPRY"/>
</dbReference>
<evidence type="ECO:0000313" key="13">
    <source>
        <dbReference type="RefSeq" id="XP_067170363.1"/>
    </source>
</evidence>
<feature type="domain" description="B30.2/SPRY" evidence="10">
    <location>
        <begin position="461"/>
        <end position="653"/>
    </location>
</feature>
<evidence type="ECO:0000256" key="3">
    <source>
        <dbReference type="ARBA" id="ARBA00022692"/>
    </source>
</evidence>
<dbReference type="InterPro" id="IPR006574">
    <property type="entry name" value="PRY"/>
</dbReference>
<feature type="domain" description="Ig-like" evidence="11">
    <location>
        <begin position="45"/>
        <end position="155"/>
    </location>
</feature>
<dbReference type="SMART" id="SM00449">
    <property type="entry name" value="SPRY"/>
    <property type="match status" value="1"/>
</dbReference>
<feature type="transmembrane region" description="Helical" evidence="9">
    <location>
        <begin position="335"/>
        <end position="356"/>
    </location>
</feature>
<dbReference type="InterPro" id="IPR053896">
    <property type="entry name" value="BTN3A2-like_Ig-C"/>
</dbReference>
<dbReference type="SMART" id="SM00409">
    <property type="entry name" value="IG"/>
    <property type="match status" value="1"/>
</dbReference>
<dbReference type="InterPro" id="IPR013106">
    <property type="entry name" value="Ig_V-set"/>
</dbReference>
<evidence type="ECO:0000259" key="11">
    <source>
        <dbReference type="PROSITE" id="PS50835"/>
    </source>
</evidence>
<evidence type="ECO:0000256" key="5">
    <source>
        <dbReference type="ARBA" id="ARBA00022989"/>
    </source>
</evidence>
<dbReference type="Pfam" id="PF00622">
    <property type="entry name" value="SPRY"/>
    <property type="match status" value="1"/>
</dbReference>
<dbReference type="InterPro" id="IPR043136">
    <property type="entry name" value="B30.2/SPRY_sf"/>
</dbReference>
<comment type="similarity">
    <text evidence="2">Belongs to the immunoglobulin superfamily. BTN/MOG family.</text>
</comment>
<dbReference type="InterPro" id="IPR013783">
    <property type="entry name" value="Ig-like_fold"/>
</dbReference>
<evidence type="ECO:0000256" key="6">
    <source>
        <dbReference type="ARBA" id="ARBA00023136"/>
    </source>
</evidence>
<reference evidence="13" key="1">
    <citation type="submission" date="2025-08" db="UniProtKB">
        <authorList>
            <consortium name="RefSeq"/>
        </authorList>
    </citation>
    <scope>IDENTIFICATION</scope>
    <source>
        <tissue evidence="13">Blood</tissue>
    </source>
</reference>
<keyword evidence="5 9" id="KW-1133">Transmembrane helix</keyword>
<feature type="coiled-coil region" evidence="8">
    <location>
        <begin position="362"/>
        <end position="468"/>
    </location>
</feature>
<dbReference type="InterPro" id="IPR036179">
    <property type="entry name" value="Ig-like_dom_sf"/>
</dbReference>
<accession>A0ABM4FZJ3</accession>
<keyword evidence="3 9" id="KW-0812">Transmembrane</keyword>
<dbReference type="InterPro" id="IPR003877">
    <property type="entry name" value="SPRY_dom"/>
</dbReference>
<keyword evidence="7" id="KW-0393">Immunoglobulin domain</keyword>
<evidence type="ECO:0000259" key="10">
    <source>
        <dbReference type="PROSITE" id="PS50188"/>
    </source>
</evidence>
<dbReference type="PROSITE" id="PS50835">
    <property type="entry name" value="IG_LIKE"/>
    <property type="match status" value="1"/>
</dbReference>
<sequence length="653" mass="75200">MSILEDLRNVRIMQFLCSERQLKIALFFVVPICFLFTKWFTGDVPITIIIDPPVVLVGEQVTLHCWLADSVPSNMSVLWYKKEEGKNTILCFSPSLGGVVEQCQNEEWCRTEGRWERRTLLLIIRQVQVADEGAYVCAVRDDTGSQEAITHLDVTKMGNKPTFQRNQLEKSMCRYTCKSKGWYPKPEVLWRTYGGKTINVEAKTSVTWNEGDLFTVQSNITVPCDNVDVMCAVILPKAKKSRTGAMNEMILQKTSTCAYTSRIRGSYVKPQIMWVNHQGEDLSSLAQTHILQEDNIFAIESSIEIPCGQPPAAFMTTDMEFGLHLLAQKSENGGWFWFICLFCSVILIGFLTNILWHHFIGTKKHKEEIEKLQKENEQLRAEKARFDRQIEELQAQREAGKDAEKEKLQKENEQLRAEKARCDRQIEELQAQREAGKDAEKEKLQKENEQLRAEKARFDRQIVDQRKEIEFRKARGYADDVKVDAGTAHPNLLIAEDRKSFRHNSHALKVTQNEGRFDSVVCVLGSEGFSSGKHYWEVEVEKSNDWDLGVARKSIQRKGIFSLSPKEGFWALGSSLKDYWARTDPWTRVMVQKKPKKIGVYLSCEEKLLTFFNVTDMSVMFTFKDCAFSEEVYPFFKNSQKESTIRVCSVKEE</sequence>
<dbReference type="PANTHER" id="PTHR24103">
    <property type="entry name" value="E3 UBIQUITIN-PROTEIN LIGASE TRIM"/>
    <property type="match status" value="1"/>
</dbReference>
<proteinExistence type="inferred from homology"/>
<comment type="subcellular location">
    <subcellularLocation>
        <location evidence="1">Membrane</location>
        <topology evidence="1">Single-pass type I membrane protein</topology>
    </subcellularLocation>
</comment>
<dbReference type="SUPFAM" id="SSF48726">
    <property type="entry name" value="Immunoglobulin"/>
    <property type="match status" value="2"/>
</dbReference>
<dbReference type="Gene3D" id="2.60.40.10">
    <property type="entry name" value="Immunoglobulins"/>
    <property type="match status" value="3"/>
</dbReference>
<evidence type="ECO:0000256" key="7">
    <source>
        <dbReference type="ARBA" id="ARBA00023319"/>
    </source>
</evidence>
<evidence type="ECO:0000256" key="2">
    <source>
        <dbReference type="ARBA" id="ARBA00007591"/>
    </source>
</evidence>
<organism evidence="12 13">
    <name type="scientific">Apteryx mantelli</name>
    <name type="common">North Island brown kiwi</name>
    <dbReference type="NCBI Taxonomy" id="2696672"/>
    <lineage>
        <taxon>Eukaryota</taxon>
        <taxon>Metazoa</taxon>
        <taxon>Chordata</taxon>
        <taxon>Craniata</taxon>
        <taxon>Vertebrata</taxon>
        <taxon>Euteleostomi</taxon>
        <taxon>Archelosauria</taxon>
        <taxon>Archosauria</taxon>
        <taxon>Dinosauria</taxon>
        <taxon>Saurischia</taxon>
        <taxon>Theropoda</taxon>
        <taxon>Coelurosauria</taxon>
        <taxon>Aves</taxon>
        <taxon>Palaeognathae</taxon>
        <taxon>Apterygiformes</taxon>
        <taxon>Apterygidae</taxon>
        <taxon>Apteryx</taxon>
    </lineage>
</organism>
<dbReference type="InterPro" id="IPR013320">
    <property type="entry name" value="ConA-like_dom_sf"/>
</dbReference>
<dbReference type="PROSITE" id="PS50188">
    <property type="entry name" value="B302_SPRY"/>
    <property type="match status" value="1"/>
</dbReference>
<dbReference type="InterPro" id="IPR007110">
    <property type="entry name" value="Ig-like_dom"/>
</dbReference>
<dbReference type="InterPro" id="IPR003599">
    <property type="entry name" value="Ig_sub"/>
</dbReference>
<evidence type="ECO:0000256" key="4">
    <source>
        <dbReference type="ARBA" id="ARBA00022729"/>
    </source>
</evidence>
<keyword evidence="4" id="KW-0732">Signal</keyword>
<dbReference type="GeneID" id="106482026"/>
<dbReference type="Pfam" id="PF07686">
    <property type="entry name" value="V-set"/>
    <property type="match status" value="1"/>
</dbReference>
<dbReference type="InterPro" id="IPR050143">
    <property type="entry name" value="TRIM/RBCC"/>
</dbReference>
<dbReference type="SUPFAM" id="SSF49899">
    <property type="entry name" value="Concanavalin A-like lectins/glucanases"/>
    <property type="match status" value="1"/>
</dbReference>
<evidence type="ECO:0000313" key="12">
    <source>
        <dbReference type="Proteomes" id="UP001652627"/>
    </source>
</evidence>
<dbReference type="SMART" id="SM00589">
    <property type="entry name" value="PRY"/>
    <property type="match status" value="1"/>
</dbReference>
<keyword evidence="8" id="KW-0175">Coiled coil</keyword>
<evidence type="ECO:0000256" key="9">
    <source>
        <dbReference type="SAM" id="Phobius"/>
    </source>
</evidence>
<keyword evidence="12" id="KW-1185">Reference proteome</keyword>
<gene>
    <name evidence="13" type="primary">LOC106482026</name>
</gene>
<evidence type="ECO:0000256" key="1">
    <source>
        <dbReference type="ARBA" id="ARBA00004479"/>
    </source>
</evidence>
<keyword evidence="6 9" id="KW-0472">Membrane</keyword>
<dbReference type="PRINTS" id="PR01407">
    <property type="entry name" value="BUTYPHLNCDUF"/>
</dbReference>
<dbReference type="Proteomes" id="UP001652627">
    <property type="component" value="Chromosome 34"/>
</dbReference>
<protein>
    <submittedName>
        <fullName evidence="13">Butyrophilin subfamily 2 member A2-like</fullName>
    </submittedName>
</protein>
<dbReference type="Gene3D" id="2.60.120.920">
    <property type="match status" value="1"/>
</dbReference>
<dbReference type="Pfam" id="PF13765">
    <property type="entry name" value="PRY"/>
    <property type="match status" value="1"/>
</dbReference>
<name>A0ABM4FZJ3_9AVES</name>
<dbReference type="CDD" id="cd13733">
    <property type="entry name" value="SPRY_PRY_C-I_1"/>
    <property type="match status" value="1"/>
</dbReference>
<evidence type="ECO:0000256" key="8">
    <source>
        <dbReference type="SAM" id="Coils"/>
    </source>
</evidence>
<dbReference type="Pfam" id="PF22705">
    <property type="entry name" value="C2-set_3"/>
    <property type="match status" value="1"/>
</dbReference>
<dbReference type="InterPro" id="IPR003879">
    <property type="entry name" value="Butyrophylin_SPRY"/>
</dbReference>
<dbReference type="RefSeq" id="XP_067170363.1">
    <property type="nucleotide sequence ID" value="XM_067314262.1"/>
</dbReference>